<reference evidence="2" key="1">
    <citation type="submission" date="2017-05" db="EMBL/GenBank/DDBJ databases">
        <authorList>
            <person name="Varghese N."/>
            <person name="Submissions S."/>
        </authorList>
    </citation>
    <scope>NUCLEOTIDE SEQUENCE</scope>
    <source>
        <strain evidence="2">DSM 45262</strain>
    </source>
</reference>
<proteinExistence type="predicted"/>
<evidence type="ECO:0008006" key="4">
    <source>
        <dbReference type="Google" id="ProtNLM"/>
    </source>
</evidence>
<name>A0AA45WSD4_9BACL</name>
<keyword evidence="3" id="KW-1185">Reference proteome</keyword>
<evidence type="ECO:0000313" key="2">
    <source>
        <dbReference type="EMBL" id="SMP36580.1"/>
    </source>
</evidence>
<gene>
    <name evidence="2" type="ORF">SAMN06265361_1233</name>
</gene>
<dbReference type="Proteomes" id="UP001157946">
    <property type="component" value="Unassembled WGS sequence"/>
</dbReference>
<dbReference type="EMBL" id="FXTU01000023">
    <property type="protein sequence ID" value="SMP36580.1"/>
    <property type="molecule type" value="Genomic_DNA"/>
</dbReference>
<organism evidence="2 3">
    <name type="scientific">Laceyella tengchongensis</name>
    <dbReference type="NCBI Taxonomy" id="574699"/>
    <lineage>
        <taxon>Bacteria</taxon>
        <taxon>Bacillati</taxon>
        <taxon>Bacillota</taxon>
        <taxon>Bacilli</taxon>
        <taxon>Bacillales</taxon>
        <taxon>Thermoactinomycetaceae</taxon>
        <taxon>Laceyella</taxon>
    </lineage>
</organism>
<dbReference type="AlphaFoldDB" id="A0AA45WSD4"/>
<evidence type="ECO:0000256" key="1">
    <source>
        <dbReference type="SAM" id="SignalP"/>
    </source>
</evidence>
<sequence>MFKKLLLSLGLLTLMLVSPLQGAVHAAGPSCYDSYPFKFDFAVQTKEKILRAICPGKLNISGEITAFSYEGQRSVIVKISVYDENDKLVDSFEVLAEHGKTVRFDKSLGKIKLGNYYIKLKKENDGTNWSFEGSGTISSE</sequence>
<keyword evidence="1" id="KW-0732">Signal</keyword>
<feature type="chain" id="PRO_5041309884" description="Secreted protein" evidence="1">
    <location>
        <begin position="27"/>
        <end position="140"/>
    </location>
</feature>
<protein>
    <recommendedName>
        <fullName evidence="4">Secreted protein</fullName>
    </recommendedName>
</protein>
<feature type="signal peptide" evidence="1">
    <location>
        <begin position="1"/>
        <end position="26"/>
    </location>
</feature>
<evidence type="ECO:0000313" key="3">
    <source>
        <dbReference type="Proteomes" id="UP001157946"/>
    </source>
</evidence>
<accession>A0AA45WSD4</accession>
<dbReference type="RefSeq" id="WP_102993229.1">
    <property type="nucleotide sequence ID" value="NZ_FXTU01000023.1"/>
</dbReference>
<comment type="caution">
    <text evidence="2">The sequence shown here is derived from an EMBL/GenBank/DDBJ whole genome shotgun (WGS) entry which is preliminary data.</text>
</comment>